<gene>
    <name evidence="1" type="ORF">GEAM_2982</name>
</gene>
<dbReference type="Proteomes" id="UP000028640">
    <property type="component" value="Unassembled WGS sequence"/>
</dbReference>
<dbReference type="PROSITE" id="PS51318">
    <property type="entry name" value="TAT"/>
    <property type="match status" value="1"/>
</dbReference>
<name>A0A085G631_EWIA3</name>
<accession>A0A085G631</accession>
<reference evidence="1 2" key="1">
    <citation type="submission" date="2014-05" db="EMBL/GenBank/DDBJ databases">
        <title>ATOL: Assembling a taxonomically balanced genome-scale reconstruction of the evolutionary history of the Enterobacteriaceae.</title>
        <authorList>
            <person name="Plunkett G.III."/>
            <person name="Neeno-Eckwall E.C."/>
            <person name="Glasner J.D."/>
            <person name="Perna N.T."/>
        </authorList>
    </citation>
    <scope>NUCLEOTIDE SEQUENCE [LARGE SCALE GENOMIC DNA]</scope>
    <source>
        <strain evidence="1 2">ATCC 33852</strain>
    </source>
</reference>
<dbReference type="eggNOG" id="COG1233">
    <property type="taxonomic scope" value="Bacteria"/>
</dbReference>
<dbReference type="Gene3D" id="3.50.50.60">
    <property type="entry name" value="FAD/NAD(P)-binding domain"/>
    <property type="match status" value="1"/>
</dbReference>
<evidence type="ECO:0000313" key="2">
    <source>
        <dbReference type="Proteomes" id="UP000028640"/>
    </source>
</evidence>
<proteinExistence type="predicted"/>
<dbReference type="SUPFAM" id="SSF51905">
    <property type="entry name" value="FAD/NAD(P)-binding domain"/>
    <property type="match status" value="1"/>
</dbReference>
<dbReference type="AlphaFoldDB" id="A0A085G631"/>
<keyword evidence="2" id="KW-1185">Reference proteome</keyword>
<sequence>MAISRRDFLNGVAITVTAGMTPWQALQASPQTATQTLYYPPSLTGLRGNHQGSYEAAHLLGREGKKVDPSSLPIEGEFDLVIVGAGISGLAAACFWQEQHGKQQRILLLDNHDDFGGHAKRNEFHVEDKTILGYGGSESFQSPRTNFSPVAMGLLKTLDVDIERMAKDFDQTFYPDLHLSRGVYFDRKNFGVDKIVSGDPGRAVADDIPPERLNGRDISDFISDFPLSEADRKTLIALHTESKDYLAGMSKEQKIEWVDSHSYTQFLREKVGLSEIAIRYFQQRTNDFQAVGIDATSCSDARICALPGLEGMGLPPLDAESLADLDEPYIFHFPDGNAGLARLMVRHLIPEVAPGSTMDDVVLAKFDYSQLDREGAPVRLRLNSTGMHVENIEHQGKPAVEVTYMTGSKLHRVRAGQAVMAGYNMMIPYLVPEMAEEQKAALKENVKAPLVYSKVVIRNWQPFIKLGVHEIYSPAAPYSRVKLDYPVNMGGYQHPRDPNQPIGLHMVYVPTLPGSGLSPREQSRKGRALLLGTSFDAHEKMIREQLQGMFGEAGFDHQRDIMAITVNRWSHGYSYFLSGMFDDEAEAQKTIQRARQPVGRITIANSDADWSPYANSAIDQAWRAVNELTAMKKVNA</sequence>
<protein>
    <recommendedName>
        <fullName evidence="3">Spermidine dehydrogenase</fullName>
    </recommendedName>
</protein>
<dbReference type="RefSeq" id="WP_034792912.1">
    <property type="nucleotide sequence ID" value="NZ_JMPJ01000065.1"/>
</dbReference>
<evidence type="ECO:0000313" key="1">
    <source>
        <dbReference type="EMBL" id="KFC79176.1"/>
    </source>
</evidence>
<dbReference type="OrthoDB" id="231484at2"/>
<comment type="caution">
    <text evidence="1">The sequence shown here is derived from an EMBL/GenBank/DDBJ whole genome shotgun (WGS) entry which is preliminary data.</text>
</comment>
<dbReference type="InterPro" id="IPR006311">
    <property type="entry name" value="TAT_signal"/>
</dbReference>
<evidence type="ECO:0008006" key="3">
    <source>
        <dbReference type="Google" id="ProtNLM"/>
    </source>
</evidence>
<organism evidence="1 2">
    <name type="scientific">Ewingella americana (strain ATCC 33852 / DSM 4580 / CCUG 14506 / JCM 5911 / LMG 7869 / NCTC 12157 / CDC 1468-78)</name>
    <dbReference type="NCBI Taxonomy" id="910964"/>
    <lineage>
        <taxon>Bacteria</taxon>
        <taxon>Pseudomonadati</taxon>
        <taxon>Pseudomonadota</taxon>
        <taxon>Gammaproteobacteria</taxon>
        <taxon>Enterobacterales</taxon>
        <taxon>Yersiniaceae</taxon>
        <taxon>Ewingella</taxon>
    </lineage>
</organism>
<dbReference type="InterPro" id="IPR036188">
    <property type="entry name" value="FAD/NAD-bd_sf"/>
</dbReference>
<dbReference type="Pfam" id="PF13450">
    <property type="entry name" value="NAD_binding_8"/>
    <property type="match status" value="1"/>
</dbReference>
<dbReference type="STRING" id="910964.GEAM_2982"/>
<dbReference type="EMBL" id="JMPJ01000065">
    <property type="protein sequence ID" value="KFC79176.1"/>
    <property type="molecule type" value="Genomic_DNA"/>
</dbReference>
<dbReference type="GeneID" id="78381686"/>